<dbReference type="RefSeq" id="WP_109920515.1">
    <property type="nucleotide sequence ID" value="NZ_QGLF01000002.1"/>
</dbReference>
<gene>
    <name evidence="3" type="ORF">DKG75_07765</name>
</gene>
<keyword evidence="4" id="KW-1185">Reference proteome</keyword>
<name>A0A317E5B8_9PROT</name>
<dbReference type="InterPro" id="IPR036249">
    <property type="entry name" value="Thioredoxin-like_sf"/>
</dbReference>
<dbReference type="Gene3D" id="1.50.10.10">
    <property type="match status" value="1"/>
</dbReference>
<dbReference type="InterPro" id="IPR013766">
    <property type="entry name" value="Thioredoxin_domain"/>
</dbReference>
<dbReference type="InterPro" id="IPR008928">
    <property type="entry name" value="6-hairpin_glycosidase_sf"/>
</dbReference>
<dbReference type="OrthoDB" id="9762614at2"/>
<feature type="domain" description="Thioredoxin" evidence="2">
    <location>
        <begin position="17"/>
        <end position="145"/>
    </location>
</feature>
<dbReference type="EMBL" id="QGLF01000002">
    <property type="protein sequence ID" value="PWR21871.1"/>
    <property type="molecule type" value="Genomic_DNA"/>
</dbReference>
<reference evidence="4" key="1">
    <citation type="submission" date="2018-05" db="EMBL/GenBank/DDBJ databases">
        <title>Zavarzinia sp. HR-AS.</title>
        <authorList>
            <person name="Lee Y."/>
            <person name="Jeon C.O."/>
        </authorList>
    </citation>
    <scope>NUCLEOTIDE SEQUENCE [LARGE SCALE GENOMIC DNA]</scope>
    <source>
        <strain evidence="4">DSM 1231</strain>
    </source>
</reference>
<evidence type="ECO:0000313" key="3">
    <source>
        <dbReference type="EMBL" id="PWR21871.1"/>
    </source>
</evidence>
<evidence type="ECO:0000256" key="1">
    <source>
        <dbReference type="SAM" id="SignalP"/>
    </source>
</evidence>
<evidence type="ECO:0000313" key="4">
    <source>
        <dbReference type="Proteomes" id="UP000246077"/>
    </source>
</evidence>
<dbReference type="PROSITE" id="PS51352">
    <property type="entry name" value="THIOREDOXIN_2"/>
    <property type="match status" value="1"/>
</dbReference>
<proteinExistence type="predicted"/>
<evidence type="ECO:0000259" key="2">
    <source>
        <dbReference type="PROSITE" id="PS51352"/>
    </source>
</evidence>
<dbReference type="SUPFAM" id="SSF48208">
    <property type="entry name" value="Six-hairpin glycosidases"/>
    <property type="match status" value="1"/>
</dbReference>
<organism evidence="3 4">
    <name type="scientific">Zavarzinia compransoris</name>
    <dbReference type="NCBI Taxonomy" id="1264899"/>
    <lineage>
        <taxon>Bacteria</taxon>
        <taxon>Pseudomonadati</taxon>
        <taxon>Pseudomonadota</taxon>
        <taxon>Alphaproteobacteria</taxon>
        <taxon>Rhodospirillales</taxon>
        <taxon>Zavarziniaceae</taxon>
        <taxon>Zavarzinia</taxon>
    </lineage>
</organism>
<dbReference type="Gene3D" id="3.40.30.10">
    <property type="entry name" value="Glutaredoxin"/>
    <property type="match status" value="1"/>
</dbReference>
<feature type="signal peptide" evidence="1">
    <location>
        <begin position="1"/>
        <end position="29"/>
    </location>
</feature>
<dbReference type="InterPro" id="IPR012341">
    <property type="entry name" value="6hp_glycosidase-like_sf"/>
</dbReference>
<sequence>MRPGRHIIAAALLLSLAMPQAVLPVRAAAATTAGAIDWQAWSPAVFARARAEGKLVLLDLQAVWCHWCHVMEATTYADPAVTAILRRDYIAVRVDQDSHPDLSRRYENWGWPATIAFDAEGRELWRYRGYLEPDPFARALEDLKQNPEPLAAAVAFRALAPGAGAGLLPEIAASMERRFAFAYDAGVGGWGTMHKFLQAEALDHVLGPAVAGDAIAGRMLRETLAGALRLVDPVAGGIFQYSVRTWDDPHYEKIAAAQADALRLFALGAAWSGDAALEGAARDIARYVMTTLSDPSGGFFTSQDADPDAARGITGKDYYGLDAAGRAAMPQPRLDRNLYAGETGRIAAGLAALGAALDDAAALDRAARAGDWLLAARRRADGAFAHGARDAGGPYLPDTLQAAQAFEALYAATGERRWLAAAEAAGEALLRHFADPAGGLANADVMIEVAGPVGAPYFHLDDNVAAARLLVRLGHATGRTVFRDAARRLLAFLAHQEAAGLSSFWPGLLTLNREMAAEPLHVVVRGPRADPGTRALFAGARALAMPFKRAELLDPAEGPLPNVAVTLPDLGRPAAFVCTATTCSLPIFDRAELVPTVERLLRPAD</sequence>
<dbReference type="GO" id="GO:0005975">
    <property type="term" value="P:carbohydrate metabolic process"/>
    <property type="evidence" value="ECO:0007669"/>
    <property type="project" value="InterPro"/>
</dbReference>
<dbReference type="AlphaFoldDB" id="A0A317E5B8"/>
<comment type="caution">
    <text evidence="3">The sequence shown here is derived from an EMBL/GenBank/DDBJ whole genome shotgun (WGS) entry which is preliminary data.</text>
</comment>
<dbReference type="PANTHER" id="PTHR42899">
    <property type="entry name" value="SPERMATOGENESIS-ASSOCIATED PROTEIN 20"/>
    <property type="match status" value="1"/>
</dbReference>
<dbReference type="PIRSF" id="PIRSF006402">
    <property type="entry name" value="UCP006402_thioredoxin"/>
    <property type="match status" value="1"/>
</dbReference>
<dbReference type="PANTHER" id="PTHR42899:SF1">
    <property type="entry name" value="SPERMATOGENESIS-ASSOCIATED PROTEIN 20"/>
    <property type="match status" value="1"/>
</dbReference>
<protein>
    <recommendedName>
        <fullName evidence="2">Thioredoxin domain-containing protein</fullName>
    </recommendedName>
</protein>
<dbReference type="SUPFAM" id="SSF52833">
    <property type="entry name" value="Thioredoxin-like"/>
    <property type="match status" value="1"/>
</dbReference>
<keyword evidence="1" id="KW-0732">Signal</keyword>
<dbReference type="Pfam" id="PF03190">
    <property type="entry name" value="Thioredox_DsbH"/>
    <property type="match status" value="1"/>
</dbReference>
<dbReference type="InterPro" id="IPR004879">
    <property type="entry name" value="Ssp411-like_TRX"/>
</dbReference>
<accession>A0A317E5B8</accession>
<dbReference type="InterPro" id="IPR024705">
    <property type="entry name" value="Ssp411"/>
</dbReference>
<feature type="chain" id="PRO_5016266320" description="Thioredoxin domain-containing protein" evidence="1">
    <location>
        <begin position="30"/>
        <end position="605"/>
    </location>
</feature>
<dbReference type="Proteomes" id="UP000246077">
    <property type="component" value="Unassembled WGS sequence"/>
</dbReference>